<protein>
    <submittedName>
        <fullName evidence="1">Uncharacterized protein</fullName>
    </submittedName>
</protein>
<accession>A0AAV7KYA0</accession>
<sequence length="85" mass="9679">MCVTFRNGVYVKSGGVRASASKDRCFRTRLQLERKPLHPHASPGKRRRDVQESALPVDWDAQVAAARVSRETETQHPRVCCFRTL</sequence>
<name>A0AAV7KYA0_PLEWA</name>
<dbReference type="Proteomes" id="UP001066276">
    <property type="component" value="Chromosome 12"/>
</dbReference>
<dbReference type="EMBL" id="JANPWB010000016">
    <property type="protein sequence ID" value="KAJ1084461.1"/>
    <property type="molecule type" value="Genomic_DNA"/>
</dbReference>
<gene>
    <name evidence="1" type="ORF">NDU88_004608</name>
</gene>
<dbReference type="AlphaFoldDB" id="A0AAV7KYA0"/>
<evidence type="ECO:0000313" key="1">
    <source>
        <dbReference type="EMBL" id="KAJ1084461.1"/>
    </source>
</evidence>
<evidence type="ECO:0000313" key="2">
    <source>
        <dbReference type="Proteomes" id="UP001066276"/>
    </source>
</evidence>
<comment type="caution">
    <text evidence="1">The sequence shown here is derived from an EMBL/GenBank/DDBJ whole genome shotgun (WGS) entry which is preliminary data.</text>
</comment>
<organism evidence="1 2">
    <name type="scientific">Pleurodeles waltl</name>
    <name type="common">Iberian ribbed newt</name>
    <dbReference type="NCBI Taxonomy" id="8319"/>
    <lineage>
        <taxon>Eukaryota</taxon>
        <taxon>Metazoa</taxon>
        <taxon>Chordata</taxon>
        <taxon>Craniata</taxon>
        <taxon>Vertebrata</taxon>
        <taxon>Euteleostomi</taxon>
        <taxon>Amphibia</taxon>
        <taxon>Batrachia</taxon>
        <taxon>Caudata</taxon>
        <taxon>Salamandroidea</taxon>
        <taxon>Salamandridae</taxon>
        <taxon>Pleurodelinae</taxon>
        <taxon>Pleurodeles</taxon>
    </lineage>
</organism>
<reference evidence="1" key="1">
    <citation type="journal article" date="2022" name="bioRxiv">
        <title>Sequencing and chromosome-scale assembly of the giantPleurodeles waltlgenome.</title>
        <authorList>
            <person name="Brown T."/>
            <person name="Elewa A."/>
            <person name="Iarovenko S."/>
            <person name="Subramanian E."/>
            <person name="Araus A.J."/>
            <person name="Petzold A."/>
            <person name="Susuki M."/>
            <person name="Suzuki K.-i.T."/>
            <person name="Hayashi T."/>
            <person name="Toyoda A."/>
            <person name="Oliveira C."/>
            <person name="Osipova E."/>
            <person name="Leigh N.D."/>
            <person name="Simon A."/>
            <person name="Yun M.H."/>
        </authorList>
    </citation>
    <scope>NUCLEOTIDE SEQUENCE</scope>
    <source>
        <strain evidence="1">20211129_DDA</strain>
        <tissue evidence="1">Liver</tissue>
    </source>
</reference>
<proteinExistence type="predicted"/>
<keyword evidence="2" id="KW-1185">Reference proteome</keyword>